<proteinExistence type="predicted"/>
<dbReference type="InterPro" id="IPR002716">
    <property type="entry name" value="PIN_dom"/>
</dbReference>
<name>A0A1I4D3P6_9PROT</name>
<dbReference type="InterPro" id="IPR041705">
    <property type="entry name" value="PIN_Sll0205"/>
</dbReference>
<dbReference type="AlphaFoldDB" id="A0A1I4D3P6"/>
<dbReference type="InterPro" id="IPR052919">
    <property type="entry name" value="TA_system_RNase"/>
</dbReference>
<protein>
    <submittedName>
        <fullName evidence="2">PIN domain nuclease, a component of toxin-antitoxin system (PIN domain)</fullName>
    </submittedName>
</protein>
<dbReference type="STRING" id="1123062.SAMN02745775_10981"/>
<dbReference type="EMBL" id="FOSQ01000009">
    <property type="protein sequence ID" value="SFK87369.1"/>
    <property type="molecule type" value="Genomic_DNA"/>
</dbReference>
<dbReference type="SUPFAM" id="SSF88723">
    <property type="entry name" value="PIN domain-like"/>
    <property type="match status" value="1"/>
</dbReference>
<dbReference type="PANTHER" id="PTHR36173">
    <property type="entry name" value="RIBONUCLEASE VAPC16-RELATED"/>
    <property type="match status" value="1"/>
</dbReference>
<dbReference type="CDD" id="cd09872">
    <property type="entry name" value="PIN_Sll0205-like"/>
    <property type="match status" value="1"/>
</dbReference>
<dbReference type="PANTHER" id="PTHR36173:SF2">
    <property type="entry name" value="RIBONUCLEASE VAPC16"/>
    <property type="match status" value="1"/>
</dbReference>
<evidence type="ECO:0000313" key="3">
    <source>
        <dbReference type="Proteomes" id="UP000199473"/>
    </source>
</evidence>
<dbReference type="InterPro" id="IPR029060">
    <property type="entry name" value="PIN-like_dom_sf"/>
</dbReference>
<dbReference type="Gene3D" id="3.40.50.1010">
    <property type="entry name" value="5'-nuclease"/>
    <property type="match status" value="1"/>
</dbReference>
<gene>
    <name evidence="2" type="ORF">SAMN02745775_10981</name>
</gene>
<keyword evidence="3" id="KW-1185">Reference proteome</keyword>
<evidence type="ECO:0000259" key="1">
    <source>
        <dbReference type="Pfam" id="PF01850"/>
    </source>
</evidence>
<dbReference type="Proteomes" id="UP000199473">
    <property type="component" value="Unassembled WGS sequence"/>
</dbReference>
<evidence type="ECO:0000313" key="2">
    <source>
        <dbReference type="EMBL" id="SFK87369.1"/>
    </source>
</evidence>
<organism evidence="2 3">
    <name type="scientific">Falsiroseomonas stagni DSM 19981</name>
    <dbReference type="NCBI Taxonomy" id="1123062"/>
    <lineage>
        <taxon>Bacteria</taxon>
        <taxon>Pseudomonadati</taxon>
        <taxon>Pseudomonadota</taxon>
        <taxon>Alphaproteobacteria</taxon>
        <taxon>Acetobacterales</taxon>
        <taxon>Roseomonadaceae</taxon>
        <taxon>Falsiroseomonas</taxon>
    </lineage>
</organism>
<dbReference type="Pfam" id="PF01850">
    <property type="entry name" value="PIN"/>
    <property type="match status" value="1"/>
</dbReference>
<dbReference type="OrthoDB" id="9798990at2"/>
<sequence length="128" mass="13596">MRILLDTHALLWWLAGDQRLGPTASALIADPVNEVLVSAASLWEITVKVRIGKLEADVAEIATAMRGQGFSLLEIAVPHLVALQALPAHHRDPFDHLLIAQCLAEGAAFLTADGHAPADPVRLISASA</sequence>
<accession>A0A1I4D3P6</accession>
<reference evidence="2 3" key="1">
    <citation type="submission" date="2016-10" db="EMBL/GenBank/DDBJ databases">
        <authorList>
            <person name="de Groot N.N."/>
        </authorList>
    </citation>
    <scope>NUCLEOTIDE SEQUENCE [LARGE SCALE GENOMIC DNA]</scope>
    <source>
        <strain evidence="2 3">DSM 19981</strain>
    </source>
</reference>
<feature type="domain" description="PIN" evidence="1">
    <location>
        <begin position="3"/>
        <end position="114"/>
    </location>
</feature>
<dbReference type="RefSeq" id="WP_092961773.1">
    <property type="nucleotide sequence ID" value="NZ_FOSQ01000009.1"/>
</dbReference>